<proteinExistence type="predicted"/>
<evidence type="ECO:0000256" key="2">
    <source>
        <dbReference type="ARBA" id="ARBA00023157"/>
    </source>
</evidence>
<keyword evidence="5" id="KW-0472">Membrane</keyword>
<dbReference type="PROSITE" id="PS01180">
    <property type="entry name" value="CUB"/>
    <property type="match status" value="1"/>
</dbReference>
<evidence type="ECO:0000313" key="6">
    <source>
        <dbReference type="EMBL" id="CAH1796304.1"/>
    </source>
</evidence>
<dbReference type="Gene3D" id="4.10.400.10">
    <property type="entry name" value="Low-density Lipoprotein Receptor"/>
    <property type="match status" value="1"/>
</dbReference>
<feature type="transmembrane region" description="Helical" evidence="5">
    <location>
        <begin position="199"/>
        <end position="224"/>
    </location>
</feature>
<evidence type="ECO:0000313" key="7">
    <source>
        <dbReference type="Proteomes" id="UP000749559"/>
    </source>
</evidence>
<dbReference type="InterPro" id="IPR023415">
    <property type="entry name" value="LDLR_class-A_CS"/>
</dbReference>
<dbReference type="AlphaFoldDB" id="A0A8J1TWF4"/>
<keyword evidence="7" id="KW-1185">Reference proteome</keyword>
<dbReference type="PROSITE" id="PS50068">
    <property type="entry name" value="LDLRA_2"/>
    <property type="match status" value="1"/>
</dbReference>
<comment type="caution">
    <text evidence="3">Lacks conserved residue(s) required for the propagation of feature annotation.</text>
</comment>
<accession>A0A8J1TWF4</accession>
<dbReference type="InterPro" id="IPR000859">
    <property type="entry name" value="CUB_dom"/>
</dbReference>
<dbReference type="SUPFAM" id="SSF49854">
    <property type="entry name" value="Spermadhesin, CUB domain"/>
    <property type="match status" value="1"/>
</dbReference>
<keyword evidence="5" id="KW-0812">Transmembrane</keyword>
<dbReference type="CDD" id="cd00041">
    <property type="entry name" value="CUB"/>
    <property type="match status" value="1"/>
</dbReference>
<keyword evidence="5" id="KW-1133">Transmembrane helix</keyword>
<name>A0A8J1TWF4_OWEFU</name>
<dbReference type="InterPro" id="IPR036055">
    <property type="entry name" value="LDL_receptor-like_sf"/>
</dbReference>
<feature type="region of interest" description="Disordered" evidence="4">
    <location>
        <begin position="233"/>
        <end position="295"/>
    </location>
</feature>
<dbReference type="Pfam" id="PF00057">
    <property type="entry name" value="Ldl_recept_a"/>
    <property type="match status" value="1"/>
</dbReference>
<dbReference type="InterPro" id="IPR002172">
    <property type="entry name" value="LDrepeatLR_classA_rpt"/>
</dbReference>
<protein>
    <submittedName>
        <fullName evidence="6">Uncharacterized protein</fullName>
    </submittedName>
</protein>
<comment type="caution">
    <text evidence="6">The sequence shown here is derived from an EMBL/GenBank/DDBJ whole genome shotgun (WGS) entry which is preliminary data.</text>
</comment>
<keyword evidence="2 3" id="KW-1015">Disulfide bond</keyword>
<dbReference type="EMBL" id="CAIIXF020000010">
    <property type="protein sequence ID" value="CAH1796304.1"/>
    <property type="molecule type" value="Genomic_DNA"/>
</dbReference>
<sequence length="339" mass="36650">MEYKNVLAAFVVFSIISDIQGSKCGGFITLQDRGTKLITSPGYPIGYSNNMKCIWLIQAPVHKRVKVDITDVDLEEHGEFACVDHLELREGNSSSAIIGRICKETVHLYGVSETRWLWMMFTSDSSLTARGFSSTVSVVDGNITDSNAVPYQEDCEYMGNFQCSNYECVPQSSKCDKSNDCGDYSDEDECPSSASSANIAAIIGVAVACIVIFIVLIIVVIFICKLKKAQSGRNAHVSPGNTNNRGTPSSPYVIDQSNNTSLAHGHSEQHGMVILGYSSPPHGSHGHNHNGSFTPAPPYSAVQSVPQTGHIADEPPPYNAIGTTAQAPPLPNKEFEKTK</sequence>
<feature type="compositionally biased region" description="Polar residues" evidence="4">
    <location>
        <begin position="239"/>
        <end position="262"/>
    </location>
</feature>
<evidence type="ECO:0000256" key="5">
    <source>
        <dbReference type="SAM" id="Phobius"/>
    </source>
</evidence>
<feature type="disulfide bond" evidence="3">
    <location>
        <begin position="163"/>
        <end position="181"/>
    </location>
</feature>
<dbReference type="Proteomes" id="UP000749559">
    <property type="component" value="Unassembled WGS sequence"/>
</dbReference>
<dbReference type="Pfam" id="PF00431">
    <property type="entry name" value="CUB"/>
    <property type="match status" value="1"/>
</dbReference>
<dbReference type="Gene3D" id="2.60.120.290">
    <property type="entry name" value="Spermadhesin, CUB domain"/>
    <property type="match status" value="1"/>
</dbReference>
<evidence type="ECO:0000256" key="4">
    <source>
        <dbReference type="SAM" id="MobiDB-lite"/>
    </source>
</evidence>
<dbReference type="SUPFAM" id="SSF57424">
    <property type="entry name" value="LDL receptor-like module"/>
    <property type="match status" value="1"/>
</dbReference>
<organism evidence="6 7">
    <name type="scientific">Owenia fusiformis</name>
    <name type="common">Polychaete worm</name>
    <dbReference type="NCBI Taxonomy" id="6347"/>
    <lineage>
        <taxon>Eukaryota</taxon>
        <taxon>Metazoa</taxon>
        <taxon>Spiralia</taxon>
        <taxon>Lophotrochozoa</taxon>
        <taxon>Annelida</taxon>
        <taxon>Polychaeta</taxon>
        <taxon>Sedentaria</taxon>
        <taxon>Canalipalpata</taxon>
        <taxon>Sabellida</taxon>
        <taxon>Oweniida</taxon>
        <taxon>Oweniidae</taxon>
        <taxon>Owenia</taxon>
    </lineage>
</organism>
<dbReference type="FunFam" id="2.60.120.290:FF:000005">
    <property type="entry name" value="Procollagen C-endopeptidase enhancer 1"/>
    <property type="match status" value="1"/>
</dbReference>
<reference evidence="6" key="1">
    <citation type="submission" date="2022-03" db="EMBL/GenBank/DDBJ databases">
        <authorList>
            <person name="Martin C."/>
        </authorList>
    </citation>
    <scope>NUCLEOTIDE SEQUENCE</scope>
</reference>
<gene>
    <name evidence="6" type="ORF">OFUS_LOCUS20729</name>
</gene>
<evidence type="ECO:0000256" key="1">
    <source>
        <dbReference type="ARBA" id="ARBA00022737"/>
    </source>
</evidence>
<keyword evidence="1" id="KW-0677">Repeat</keyword>
<dbReference type="PANTHER" id="PTHR24251">
    <property type="entry name" value="OVOCHYMASE-RELATED"/>
    <property type="match status" value="1"/>
</dbReference>
<dbReference type="InterPro" id="IPR035914">
    <property type="entry name" value="Sperma_CUB_dom_sf"/>
</dbReference>
<dbReference type="OrthoDB" id="6345439at2759"/>
<feature type="disulfide bond" evidence="3">
    <location>
        <begin position="175"/>
        <end position="190"/>
    </location>
</feature>
<feature type="region of interest" description="Disordered" evidence="4">
    <location>
        <begin position="310"/>
        <end position="339"/>
    </location>
</feature>
<dbReference type="PROSITE" id="PS01209">
    <property type="entry name" value="LDLRA_1"/>
    <property type="match status" value="1"/>
</dbReference>
<dbReference type="CDD" id="cd00112">
    <property type="entry name" value="LDLa"/>
    <property type="match status" value="1"/>
</dbReference>
<dbReference type="SMART" id="SM00192">
    <property type="entry name" value="LDLa"/>
    <property type="match status" value="1"/>
</dbReference>
<dbReference type="SMART" id="SM00042">
    <property type="entry name" value="CUB"/>
    <property type="match status" value="1"/>
</dbReference>
<evidence type="ECO:0000256" key="3">
    <source>
        <dbReference type="PROSITE-ProRule" id="PRU00124"/>
    </source>
</evidence>